<feature type="domain" description="HAMP" evidence="3">
    <location>
        <begin position="239"/>
        <end position="292"/>
    </location>
</feature>
<dbReference type="PANTHER" id="PTHR46663">
    <property type="entry name" value="DIGUANYLATE CYCLASE DGCT-RELATED"/>
    <property type="match status" value="1"/>
</dbReference>
<dbReference type="InterPro" id="IPR052163">
    <property type="entry name" value="DGC-Regulatory_Protein"/>
</dbReference>
<dbReference type="PANTHER" id="PTHR46663:SF2">
    <property type="entry name" value="GGDEF DOMAIN-CONTAINING PROTEIN"/>
    <property type="match status" value="1"/>
</dbReference>
<dbReference type="NCBIfam" id="TIGR00254">
    <property type="entry name" value="GGDEF"/>
    <property type="match status" value="1"/>
</dbReference>
<dbReference type="InterPro" id="IPR003660">
    <property type="entry name" value="HAMP_dom"/>
</dbReference>
<keyword evidence="6" id="KW-1185">Reference proteome</keyword>
<reference evidence="5 6" key="1">
    <citation type="submission" date="2019-07" db="EMBL/GenBank/DDBJ databases">
        <title>Whole genome shotgun sequence of Halomonas variabilis NBRC 102410.</title>
        <authorList>
            <person name="Hosoyama A."/>
            <person name="Uohara A."/>
            <person name="Ohji S."/>
            <person name="Ichikawa N."/>
        </authorList>
    </citation>
    <scope>NUCLEOTIDE SEQUENCE [LARGE SCALE GENOMIC DNA]</scope>
    <source>
        <strain evidence="5 6">NBRC 102410</strain>
    </source>
</reference>
<evidence type="ECO:0000313" key="5">
    <source>
        <dbReference type="EMBL" id="GEN26600.1"/>
    </source>
</evidence>
<evidence type="ECO:0000256" key="1">
    <source>
        <dbReference type="ARBA" id="ARBA00001946"/>
    </source>
</evidence>
<dbReference type="SMART" id="SM00304">
    <property type="entry name" value="HAMP"/>
    <property type="match status" value="1"/>
</dbReference>
<gene>
    <name evidence="5" type="ORF">HVA01_02460</name>
</gene>
<evidence type="ECO:0000259" key="4">
    <source>
        <dbReference type="PROSITE" id="PS50887"/>
    </source>
</evidence>
<accession>A0A511UJ61</accession>
<dbReference type="InterPro" id="IPR000160">
    <property type="entry name" value="GGDEF_dom"/>
</dbReference>
<dbReference type="AlphaFoldDB" id="A0A511UJ61"/>
<dbReference type="Proteomes" id="UP000321303">
    <property type="component" value="Unassembled WGS sequence"/>
</dbReference>
<evidence type="ECO:0000259" key="3">
    <source>
        <dbReference type="PROSITE" id="PS50885"/>
    </source>
</evidence>
<dbReference type="InterPro" id="IPR043128">
    <property type="entry name" value="Rev_trsase/Diguanyl_cyclase"/>
</dbReference>
<protein>
    <recommendedName>
        <fullName evidence="7">GGDEF domain-containing protein</fullName>
    </recommendedName>
</protein>
<dbReference type="PROSITE" id="PS50887">
    <property type="entry name" value="GGDEF"/>
    <property type="match status" value="1"/>
</dbReference>
<dbReference type="CDD" id="cd01949">
    <property type="entry name" value="GGDEF"/>
    <property type="match status" value="1"/>
</dbReference>
<dbReference type="FunFam" id="3.30.70.270:FF:000001">
    <property type="entry name" value="Diguanylate cyclase domain protein"/>
    <property type="match status" value="1"/>
</dbReference>
<evidence type="ECO:0008006" key="7">
    <source>
        <dbReference type="Google" id="ProtNLM"/>
    </source>
</evidence>
<organism evidence="5 6">
    <name type="scientific">Halovibrio variabilis</name>
    <dbReference type="NCBI Taxonomy" id="31910"/>
    <lineage>
        <taxon>Bacteria</taxon>
        <taxon>Pseudomonadati</taxon>
        <taxon>Pseudomonadota</taxon>
        <taxon>Gammaproteobacteria</taxon>
        <taxon>Oceanospirillales</taxon>
        <taxon>Halomonadaceae</taxon>
        <taxon>Halovibrio</taxon>
    </lineage>
</organism>
<dbReference type="Pfam" id="PF00990">
    <property type="entry name" value="GGDEF"/>
    <property type="match status" value="1"/>
</dbReference>
<evidence type="ECO:0000313" key="6">
    <source>
        <dbReference type="Proteomes" id="UP000321303"/>
    </source>
</evidence>
<dbReference type="GO" id="GO:0007165">
    <property type="term" value="P:signal transduction"/>
    <property type="evidence" value="ECO:0007669"/>
    <property type="project" value="InterPro"/>
</dbReference>
<dbReference type="InterPro" id="IPR029787">
    <property type="entry name" value="Nucleotide_cyclase"/>
</dbReference>
<comment type="cofactor">
    <cofactor evidence="1">
        <name>Mg(2+)</name>
        <dbReference type="ChEBI" id="CHEBI:18420"/>
    </cofactor>
</comment>
<dbReference type="SUPFAM" id="SSF55073">
    <property type="entry name" value="Nucleotide cyclase"/>
    <property type="match status" value="1"/>
</dbReference>
<keyword evidence="2" id="KW-0812">Transmembrane</keyword>
<keyword evidence="2" id="KW-1133">Transmembrane helix</keyword>
<dbReference type="EMBL" id="BJXV01000001">
    <property type="protein sequence ID" value="GEN26600.1"/>
    <property type="molecule type" value="Genomic_DNA"/>
</dbReference>
<dbReference type="GO" id="GO:0016020">
    <property type="term" value="C:membrane"/>
    <property type="evidence" value="ECO:0007669"/>
    <property type="project" value="InterPro"/>
</dbReference>
<feature type="transmembrane region" description="Helical" evidence="2">
    <location>
        <begin position="26"/>
        <end position="49"/>
    </location>
</feature>
<dbReference type="SUPFAM" id="SSF158472">
    <property type="entry name" value="HAMP domain-like"/>
    <property type="match status" value="1"/>
</dbReference>
<dbReference type="RefSeq" id="WP_246129366.1">
    <property type="nucleotide sequence ID" value="NZ_BJXV01000001.1"/>
</dbReference>
<feature type="domain" description="GGDEF" evidence="4">
    <location>
        <begin position="336"/>
        <end position="471"/>
    </location>
</feature>
<comment type="caution">
    <text evidence="5">The sequence shown here is derived from an EMBL/GenBank/DDBJ whole genome shotgun (WGS) entry which is preliminary data.</text>
</comment>
<dbReference type="SMART" id="SM00267">
    <property type="entry name" value="GGDEF"/>
    <property type="match status" value="1"/>
</dbReference>
<evidence type="ECO:0000256" key="2">
    <source>
        <dbReference type="SAM" id="Phobius"/>
    </source>
</evidence>
<sequence length="488" mass="53317">MQHPSRANSSATVTKLPWRHTLVGKVVVFMLLGVMFAYLMGALSGFLMVERGAREQWWREAQVNAQIVSATIRRIYTSVAVSADETGQITHIISQRPIGDEESVLETGFSPVDVLALASAQTRNNVWLFGATPEGSLEVVADALNASPGSVMTLTVNTWQSTAEASDFYVGFAQVGSQEHFISSLPIVTPDGQLLGVVVSTIGQREALYQMRNDLIGNALMALLAVLVATALMLSILMRHLFRPVPILIRALASIAKNQTQSPTPYTTRNDEIGRMAKAIDALRKKVIEREHLLDVKDEALRFQHLAHHDELTKLPNRIQLNDALKAAEHSLLQGDIFNVMLFDLDYFKDVNDSLGHAVGDALLIDVSQRVQGLLKENDLVARLGGDEFAIIQRVAGSTPEEEAKALASDIVATLGEPFQIEAQDIQISVSVGISRAPVDGDTSYDLLRNADIALYAAKAKGRNRYMLFASGMKMMTNTVRRGKSCPG</sequence>
<dbReference type="PROSITE" id="PS50885">
    <property type="entry name" value="HAMP"/>
    <property type="match status" value="1"/>
</dbReference>
<dbReference type="Gene3D" id="3.30.70.270">
    <property type="match status" value="1"/>
</dbReference>
<name>A0A511UJ61_9GAMM</name>
<proteinExistence type="predicted"/>
<feature type="transmembrane region" description="Helical" evidence="2">
    <location>
        <begin position="215"/>
        <end position="238"/>
    </location>
</feature>
<keyword evidence="2" id="KW-0472">Membrane</keyword>
<dbReference type="GO" id="GO:0003824">
    <property type="term" value="F:catalytic activity"/>
    <property type="evidence" value="ECO:0007669"/>
    <property type="project" value="UniProtKB-ARBA"/>
</dbReference>
<dbReference type="Gene3D" id="6.10.340.10">
    <property type="match status" value="1"/>
</dbReference>